<feature type="compositionally biased region" description="Basic and acidic residues" evidence="2">
    <location>
        <begin position="340"/>
        <end position="358"/>
    </location>
</feature>
<feature type="region of interest" description="Disordered" evidence="2">
    <location>
        <begin position="203"/>
        <end position="231"/>
    </location>
</feature>
<keyword evidence="4" id="KW-1185">Reference proteome</keyword>
<sequence length="553" mass="58743">MLKQQVDYAAAPPDAAGAVEPLVEKAAAEKATFPYMSTMFSMEDKAAKAKADADRARARADAVEARRRAWEAWLVGAYENLAAVQSEAFADFFEDGDGAGEGLYGRGEAQGSGDAAIARAARTRRLVAEANAAAVTKEREALKATLREREAAIAALLGESELESAKESRAVAALRARRSALESFVEEQTLESDRRAEVREAAAAHRERLRDEVRRAGETADRARDDVAAGRDRHAAEKAAFEAKSDLLERAVDAAAASHRAAAERMGAAEERAPRARAQQPPGGRGGRGARGDARPRGLDEPRAGRAAPGRPRQGPGGEDARGADASRPSTAQGVQGARDAARPAPGRDDGPHAEPRGQRAGPPPRVDLYVRWAAAIDDELARSRKEDARLERLLANELENAVSGESALTRVHVGSLKRRDELKAAARRRARATRASRRGAREATAGDLEEASDAQSRARDVLGAAEADLKAAQGALKDPRIDGHEAKKAALRKDIADVHADWETESVSSGPSSTAPSASSSLSDDARARWSSGHLETGLHLSGRSPALPFFV</sequence>
<feature type="region of interest" description="Disordered" evidence="2">
    <location>
        <begin position="259"/>
        <end position="367"/>
    </location>
</feature>
<evidence type="ECO:0000256" key="2">
    <source>
        <dbReference type="SAM" id="MobiDB-lite"/>
    </source>
</evidence>
<feature type="coiled-coil region" evidence="1">
    <location>
        <begin position="39"/>
        <end position="68"/>
    </location>
</feature>
<gene>
    <name evidence="3" type="ORF">SO694_00016061</name>
</gene>
<feature type="compositionally biased region" description="Basic and acidic residues" evidence="2">
    <location>
        <begin position="261"/>
        <end position="274"/>
    </location>
</feature>
<reference evidence="3 4" key="1">
    <citation type="submission" date="2024-03" db="EMBL/GenBank/DDBJ databases">
        <title>Aureococcus anophagefferens CCMP1851 and Kratosvirus quantuckense: Draft genome of a second virus-susceptible host strain in the model system.</title>
        <authorList>
            <person name="Chase E."/>
            <person name="Truchon A.R."/>
            <person name="Schepens W."/>
            <person name="Wilhelm S.W."/>
        </authorList>
    </citation>
    <scope>NUCLEOTIDE SEQUENCE [LARGE SCALE GENOMIC DNA]</scope>
    <source>
        <strain evidence="3 4">CCMP1851</strain>
    </source>
</reference>
<keyword evidence="1" id="KW-0175">Coiled coil</keyword>
<protein>
    <submittedName>
        <fullName evidence="3">Uncharacterized protein</fullName>
    </submittedName>
</protein>
<feature type="compositionally biased region" description="Basic and acidic residues" evidence="2">
    <location>
        <begin position="290"/>
        <end position="304"/>
    </location>
</feature>
<feature type="compositionally biased region" description="Low complexity" evidence="2">
    <location>
        <begin position="305"/>
        <end position="314"/>
    </location>
</feature>
<dbReference type="EMBL" id="JBBJCI010000141">
    <property type="protein sequence ID" value="KAK7242596.1"/>
    <property type="molecule type" value="Genomic_DNA"/>
</dbReference>
<feature type="compositionally biased region" description="Basic residues" evidence="2">
    <location>
        <begin position="426"/>
        <end position="439"/>
    </location>
</feature>
<accession>A0ABR1G2A6</accession>
<organism evidence="3 4">
    <name type="scientific">Aureococcus anophagefferens</name>
    <name type="common">Harmful bloom alga</name>
    <dbReference type="NCBI Taxonomy" id="44056"/>
    <lineage>
        <taxon>Eukaryota</taxon>
        <taxon>Sar</taxon>
        <taxon>Stramenopiles</taxon>
        <taxon>Ochrophyta</taxon>
        <taxon>Pelagophyceae</taxon>
        <taxon>Pelagomonadales</taxon>
        <taxon>Pelagomonadaceae</taxon>
        <taxon>Aureococcus</taxon>
    </lineage>
</organism>
<name>A0ABR1G2A6_AURAN</name>
<dbReference type="Proteomes" id="UP001363151">
    <property type="component" value="Unassembled WGS sequence"/>
</dbReference>
<evidence type="ECO:0000313" key="4">
    <source>
        <dbReference type="Proteomes" id="UP001363151"/>
    </source>
</evidence>
<proteinExistence type="predicted"/>
<evidence type="ECO:0000256" key="1">
    <source>
        <dbReference type="SAM" id="Coils"/>
    </source>
</evidence>
<feature type="compositionally biased region" description="Low complexity" evidence="2">
    <location>
        <begin position="506"/>
        <end position="524"/>
    </location>
</feature>
<feature type="region of interest" description="Disordered" evidence="2">
    <location>
        <begin position="422"/>
        <end position="460"/>
    </location>
</feature>
<evidence type="ECO:0000313" key="3">
    <source>
        <dbReference type="EMBL" id="KAK7242596.1"/>
    </source>
</evidence>
<feature type="region of interest" description="Disordered" evidence="2">
    <location>
        <begin position="503"/>
        <end position="530"/>
    </location>
</feature>
<comment type="caution">
    <text evidence="3">The sequence shown here is derived from an EMBL/GenBank/DDBJ whole genome shotgun (WGS) entry which is preliminary data.</text>
</comment>